<keyword evidence="12" id="KW-1185">Reference proteome</keyword>
<evidence type="ECO:0000313" key="12">
    <source>
        <dbReference type="Proteomes" id="UP001056890"/>
    </source>
</evidence>
<proteinExistence type="inferred from homology"/>
<dbReference type="Pfam" id="PF03553">
    <property type="entry name" value="Na_H_antiporter"/>
    <property type="match status" value="1"/>
</dbReference>
<dbReference type="InterPro" id="IPR018461">
    <property type="entry name" value="Na/H_Antiport_NhaC-like_C"/>
</dbReference>
<feature type="transmembrane region" description="Helical" evidence="9">
    <location>
        <begin position="36"/>
        <end position="56"/>
    </location>
</feature>
<evidence type="ECO:0000256" key="2">
    <source>
        <dbReference type="ARBA" id="ARBA00022448"/>
    </source>
</evidence>
<feature type="transmembrane region" description="Helical" evidence="9">
    <location>
        <begin position="200"/>
        <end position="217"/>
    </location>
</feature>
<feature type="transmembrane region" description="Helical" evidence="9">
    <location>
        <begin position="77"/>
        <end position="105"/>
    </location>
</feature>
<dbReference type="PANTHER" id="PTHR33451">
    <property type="entry name" value="MALATE-2H(+)/NA(+)-LACTATE ANTIPORTER"/>
    <property type="match status" value="1"/>
</dbReference>
<feature type="transmembrane region" description="Helical" evidence="9">
    <location>
        <begin position="12"/>
        <end position="30"/>
    </location>
</feature>
<dbReference type="PANTHER" id="PTHR33451:SF3">
    <property type="entry name" value="MALATE-2H(+)_NA(+)-LACTATE ANTIPORTER"/>
    <property type="match status" value="1"/>
</dbReference>
<feature type="transmembrane region" description="Helical" evidence="9">
    <location>
        <begin position="319"/>
        <end position="344"/>
    </location>
</feature>
<keyword evidence="2" id="KW-0813">Transport</keyword>
<feature type="transmembrane region" description="Helical" evidence="9">
    <location>
        <begin position="435"/>
        <end position="453"/>
    </location>
</feature>
<evidence type="ECO:0000256" key="6">
    <source>
        <dbReference type="ARBA" id="ARBA00022989"/>
    </source>
</evidence>
<evidence type="ECO:0000256" key="5">
    <source>
        <dbReference type="ARBA" id="ARBA00022692"/>
    </source>
</evidence>
<keyword evidence="6 9" id="KW-1133">Transmembrane helix</keyword>
<evidence type="ECO:0000256" key="7">
    <source>
        <dbReference type="ARBA" id="ARBA00023136"/>
    </source>
</evidence>
<dbReference type="GO" id="GO:0015297">
    <property type="term" value="F:antiporter activity"/>
    <property type="evidence" value="ECO:0007669"/>
    <property type="project" value="UniProtKB-KW"/>
</dbReference>
<feature type="transmembrane region" description="Helical" evidence="9">
    <location>
        <begin position="111"/>
        <end position="133"/>
    </location>
</feature>
<dbReference type="NCBIfam" id="TIGR00931">
    <property type="entry name" value="antiport_nhaC"/>
    <property type="match status" value="1"/>
</dbReference>
<keyword evidence="7 9" id="KW-0472">Membrane</keyword>
<dbReference type="EMBL" id="CP099717">
    <property type="protein sequence ID" value="USV57167.1"/>
    <property type="molecule type" value="Genomic_DNA"/>
</dbReference>
<protein>
    <submittedName>
        <fullName evidence="11">Na+/H+ antiporter NhaC</fullName>
    </submittedName>
</protein>
<feature type="domain" description="Na+/H+ antiporter NhaC-like C-terminal" evidence="10">
    <location>
        <begin position="163"/>
        <end position="454"/>
    </location>
</feature>
<organism evidence="11 12">
    <name type="scientific">Aeromonas encheleia</name>
    <dbReference type="NCBI Taxonomy" id="73010"/>
    <lineage>
        <taxon>Bacteria</taxon>
        <taxon>Pseudomonadati</taxon>
        <taxon>Pseudomonadota</taxon>
        <taxon>Gammaproteobacteria</taxon>
        <taxon>Aeromonadales</taxon>
        <taxon>Aeromonadaceae</taxon>
        <taxon>Aeromonas</taxon>
    </lineage>
</organism>
<dbReference type="AlphaFoldDB" id="A0AAE9MFX9"/>
<evidence type="ECO:0000256" key="1">
    <source>
        <dbReference type="ARBA" id="ARBA00004651"/>
    </source>
</evidence>
<sequence>MQNQHNHIRLPNMPQVFACLAIFLALAFSFTSVLDLPIQLALFIAWFVIMGLGIRLGHDYKSLEQAAVDGVAKGMGAILILVSVGALVGTWIAGGIVPSIIYFGLKVIHPSIFLLATLIICSLTSLATGTSWGSAATAGIAMMGIGHSLGVPAPLVAGAVLSGVYFGDKLSPLSDSVVLASTMSNVDVVEHIKGMLPISLFSYVITAALFTVVGMQYSGNVSLEQVNLVMEALDKQFNITPLAIVPVILVLGLLANRKPAFPVISFGALLGLIWAIAFQDMDPVKAMHSAYSPFAIISGVDFIDNILGRGGMESMLGSVAVIIFGLGFGGLLEKVGILAVIASALEKRINSVGSLTSHTIATAFLANVFGSAMYVSLILTPKIMAKNYDRLGLERKNLSRNAEFGGTLTCGMVPWSDNGIFMAGVLGVATLDYLPYMWLSFTCILVTITLAYLGKAVNRIPVIEAASSR</sequence>
<feature type="transmembrane region" description="Helical" evidence="9">
    <location>
        <begin position="364"/>
        <end position="385"/>
    </location>
</feature>
<evidence type="ECO:0000259" key="10">
    <source>
        <dbReference type="Pfam" id="PF03553"/>
    </source>
</evidence>
<keyword evidence="5 9" id="KW-0812">Transmembrane</keyword>
<keyword evidence="4" id="KW-1003">Cell membrane</keyword>
<accession>A0AAE9MFX9</accession>
<name>A0AAE9MFX9_9GAMM</name>
<feature type="transmembrane region" description="Helical" evidence="9">
    <location>
        <begin position="260"/>
        <end position="278"/>
    </location>
</feature>
<dbReference type="RefSeq" id="WP_252995093.1">
    <property type="nucleotide sequence ID" value="NZ_CP099717.1"/>
</dbReference>
<comment type="similarity">
    <text evidence="8">Belongs to the NhaC Na(+)/H(+) (TC 2.A.35) antiporter family.</text>
</comment>
<keyword evidence="3" id="KW-0050">Antiport</keyword>
<evidence type="ECO:0000256" key="9">
    <source>
        <dbReference type="SAM" id="Phobius"/>
    </source>
</evidence>
<gene>
    <name evidence="11" type="primary">nhaC</name>
    <name evidence="11" type="ORF">NHF51_17810</name>
</gene>
<evidence type="ECO:0000256" key="8">
    <source>
        <dbReference type="ARBA" id="ARBA00038435"/>
    </source>
</evidence>
<evidence type="ECO:0000313" key="11">
    <source>
        <dbReference type="EMBL" id="USV57167.1"/>
    </source>
</evidence>
<evidence type="ECO:0000256" key="4">
    <source>
        <dbReference type="ARBA" id="ARBA00022475"/>
    </source>
</evidence>
<evidence type="ECO:0000256" key="3">
    <source>
        <dbReference type="ARBA" id="ARBA00022449"/>
    </source>
</evidence>
<dbReference type="GO" id="GO:0005886">
    <property type="term" value="C:plasma membrane"/>
    <property type="evidence" value="ECO:0007669"/>
    <property type="project" value="UniProtKB-SubCell"/>
</dbReference>
<feature type="transmembrane region" description="Helical" evidence="9">
    <location>
        <begin position="237"/>
        <end position="255"/>
    </location>
</feature>
<dbReference type="Proteomes" id="UP001056890">
    <property type="component" value="Chromosome"/>
</dbReference>
<comment type="subcellular location">
    <subcellularLocation>
        <location evidence="1">Cell membrane</location>
        <topology evidence="1">Multi-pass membrane protein</topology>
    </subcellularLocation>
</comment>
<reference evidence="11" key="1">
    <citation type="submission" date="2022-06" db="EMBL/GenBank/DDBJ databases">
        <title>Complete Genome of Aeromonas sp. Strain SOD01 Isolated from an Urban Freshwater Stream.</title>
        <authorList>
            <person name="Williams L.E."/>
            <person name="Brysgel T."/>
            <person name="Capestro E.M."/>
            <person name="Foltz G.V."/>
            <person name="Gardner A.E."/>
            <person name="Ingrassia J."/>
            <person name="Peterson E."/>
            <person name="Arruda J."/>
            <person name="Flaherty I."/>
            <person name="Hunt M."/>
            <person name="Pappas G."/>
            <person name="Ramsaran S."/>
            <person name="Rocha M."/>
        </authorList>
    </citation>
    <scope>NUCLEOTIDE SEQUENCE</scope>
    <source>
        <strain evidence="11">SOD01</strain>
    </source>
</reference>
<dbReference type="InterPro" id="IPR004770">
    <property type="entry name" value="Na/H_antiport_NhaC"/>
</dbReference>
<dbReference type="InterPro" id="IPR052180">
    <property type="entry name" value="NhaC_Na-H+_Antiporter"/>
</dbReference>
<feature type="transmembrane region" description="Helical" evidence="9">
    <location>
        <begin position="406"/>
        <end position="429"/>
    </location>
</feature>